<evidence type="ECO:0000313" key="2">
    <source>
        <dbReference type="EMBL" id="KAK6644110.1"/>
    </source>
</evidence>
<feature type="region of interest" description="Disordered" evidence="1">
    <location>
        <begin position="60"/>
        <end position="96"/>
    </location>
</feature>
<accession>A0AAN8XNY2</accession>
<feature type="compositionally biased region" description="Polar residues" evidence="1">
    <location>
        <begin position="60"/>
        <end position="81"/>
    </location>
</feature>
<dbReference type="Proteomes" id="UP001372834">
    <property type="component" value="Unassembled WGS sequence"/>
</dbReference>
<organism evidence="2 3">
    <name type="scientific">Polyplax serrata</name>
    <name type="common">Common mouse louse</name>
    <dbReference type="NCBI Taxonomy" id="468196"/>
    <lineage>
        <taxon>Eukaryota</taxon>
        <taxon>Metazoa</taxon>
        <taxon>Ecdysozoa</taxon>
        <taxon>Arthropoda</taxon>
        <taxon>Hexapoda</taxon>
        <taxon>Insecta</taxon>
        <taxon>Pterygota</taxon>
        <taxon>Neoptera</taxon>
        <taxon>Paraneoptera</taxon>
        <taxon>Psocodea</taxon>
        <taxon>Troctomorpha</taxon>
        <taxon>Phthiraptera</taxon>
        <taxon>Anoplura</taxon>
        <taxon>Polyplacidae</taxon>
        <taxon>Polyplax</taxon>
    </lineage>
</organism>
<comment type="caution">
    <text evidence="2">The sequence shown here is derived from an EMBL/GenBank/DDBJ whole genome shotgun (WGS) entry which is preliminary data.</text>
</comment>
<feature type="region of interest" description="Disordered" evidence="1">
    <location>
        <begin position="17"/>
        <end position="39"/>
    </location>
</feature>
<evidence type="ECO:0000256" key="1">
    <source>
        <dbReference type="SAM" id="MobiDB-lite"/>
    </source>
</evidence>
<gene>
    <name evidence="2" type="ORF">RUM43_000377</name>
</gene>
<sequence>MAKDDKQVLGLSLGIKGRPQMKRVTSGGKRRKKKAEELRQSVARTTKTYSELFPVPSTSISANFGSTQQVSPSLLTTPSESNPDDRMALKKRSPIDHGSVISSVPIKTCVMH</sequence>
<dbReference type="AlphaFoldDB" id="A0AAN8XNY2"/>
<protein>
    <submittedName>
        <fullName evidence="2">Uncharacterized protein</fullName>
    </submittedName>
</protein>
<evidence type="ECO:0000313" key="3">
    <source>
        <dbReference type="Proteomes" id="UP001372834"/>
    </source>
</evidence>
<reference evidence="2 3" key="1">
    <citation type="submission" date="2023-10" db="EMBL/GenBank/DDBJ databases">
        <title>Genomes of two closely related lineages of the louse Polyplax serrata with different host specificities.</title>
        <authorList>
            <person name="Martinu J."/>
            <person name="Tarabai H."/>
            <person name="Stefka J."/>
            <person name="Hypsa V."/>
        </authorList>
    </citation>
    <scope>NUCLEOTIDE SEQUENCE [LARGE SCALE GENOMIC DNA]</scope>
    <source>
        <strain evidence="2">HR10_N</strain>
    </source>
</reference>
<dbReference type="EMBL" id="JAWJWE010000001">
    <property type="protein sequence ID" value="KAK6644110.1"/>
    <property type="molecule type" value="Genomic_DNA"/>
</dbReference>
<name>A0AAN8XNY2_POLSC</name>
<proteinExistence type="predicted"/>